<dbReference type="Proteomes" id="UP000050790">
    <property type="component" value="Unassembled WGS sequence"/>
</dbReference>
<sequence>MELMGGIIDKFRLIRLNRIPSVTRILPYNLINLQATSRQIPAQLRDQSHENTDYEMKMIKGIQQLNIESSGENQMITESILETDNLEQNLHSLISTEDLEMELMGDIIDKFRLIRLNRIPSVTRILPYNLINLQATSRQIPAQLRDQSHENTDYEMKMIKGTQQLNIESSGVNQMITESILETDNLEQNLHSLISTVIGIIDEQISRPSFPW</sequence>
<reference evidence="2" key="1">
    <citation type="submission" date="2023-11" db="UniProtKB">
        <authorList>
            <consortium name="WormBaseParasite"/>
        </authorList>
    </citation>
    <scope>IDENTIFICATION</scope>
</reference>
<organism evidence="1 2">
    <name type="scientific">Schistosoma margrebowiei</name>
    <dbReference type="NCBI Taxonomy" id="48269"/>
    <lineage>
        <taxon>Eukaryota</taxon>
        <taxon>Metazoa</taxon>
        <taxon>Spiralia</taxon>
        <taxon>Lophotrochozoa</taxon>
        <taxon>Platyhelminthes</taxon>
        <taxon>Trematoda</taxon>
        <taxon>Digenea</taxon>
        <taxon>Strigeidida</taxon>
        <taxon>Schistosomatoidea</taxon>
        <taxon>Schistosomatidae</taxon>
        <taxon>Schistosoma</taxon>
    </lineage>
</organism>
<evidence type="ECO:0000313" key="1">
    <source>
        <dbReference type="Proteomes" id="UP000050790"/>
    </source>
</evidence>
<evidence type="ECO:0000313" key="2">
    <source>
        <dbReference type="WBParaSite" id="SMRG1_26720.1"/>
    </source>
</evidence>
<accession>A0AA84ZFY4</accession>
<protein>
    <submittedName>
        <fullName evidence="2">Uncharacterized protein</fullName>
    </submittedName>
</protein>
<dbReference type="WBParaSite" id="SMRG1_26720.1">
    <property type="protein sequence ID" value="SMRG1_26720.1"/>
    <property type="gene ID" value="SMRG1_26720"/>
</dbReference>
<proteinExistence type="predicted"/>
<dbReference type="AlphaFoldDB" id="A0AA84ZFY4"/>
<name>A0AA84ZFY4_9TREM</name>